<dbReference type="Gene3D" id="3.90.1750.20">
    <property type="entry name" value="Putative Large Serine Recombinase, Chain B, Domain 2"/>
    <property type="match status" value="1"/>
</dbReference>
<dbReference type="PROSITE" id="PS51736">
    <property type="entry name" value="RECOMBINASES_3"/>
    <property type="match status" value="1"/>
</dbReference>
<evidence type="ECO:0000259" key="2">
    <source>
        <dbReference type="PROSITE" id="PS51736"/>
    </source>
</evidence>
<dbReference type="Proteomes" id="UP000251634">
    <property type="component" value="Unassembled WGS sequence"/>
</dbReference>
<feature type="coiled-coil region" evidence="1">
    <location>
        <begin position="460"/>
        <end position="487"/>
    </location>
</feature>
<evidence type="ECO:0000259" key="3">
    <source>
        <dbReference type="PROSITE" id="PS51737"/>
    </source>
</evidence>
<dbReference type="Pfam" id="PF07508">
    <property type="entry name" value="Recombinase"/>
    <property type="match status" value="1"/>
</dbReference>
<evidence type="ECO:0000313" key="4">
    <source>
        <dbReference type="EMBL" id="RAW52053.1"/>
    </source>
</evidence>
<feature type="domain" description="Recombinase" evidence="3">
    <location>
        <begin position="179"/>
        <end position="323"/>
    </location>
</feature>
<dbReference type="AlphaFoldDB" id="A0A329TSY9"/>
<dbReference type="Pfam" id="PF13408">
    <property type="entry name" value="Zn_ribbon_recom"/>
    <property type="match status" value="1"/>
</dbReference>
<dbReference type="InterPro" id="IPR025378">
    <property type="entry name" value="DUF4368"/>
</dbReference>
<evidence type="ECO:0000256" key="1">
    <source>
        <dbReference type="SAM" id="Coils"/>
    </source>
</evidence>
<dbReference type="SMART" id="SM00857">
    <property type="entry name" value="Resolvase"/>
    <property type="match status" value="1"/>
</dbReference>
<dbReference type="PANTHER" id="PTHR30461">
    <property type="entry name" value="DNA-INVERTASE FROM LAMBDOID PROPHAGE"/>
    <property type="match status" value="1"/>
</dbReference>
<evidence type="ECO:0000313" key="5">
    <source>
        <dbReference type="Proteomes" id="UP000251634"/>
    </source>
</evidence>
<gene>
    <name evidence="4" type="ORF">C4N25_01155</name>
</gene>
<dbReference type="PROSITE" id="PS51737">
    <property type="entry name" value="RECOMBINASE_DNA_BIND"/>
    <property type="match status" value="1"/>
</dbReference>
<dbReference type="InterPro" id="IPR038109">
    <property type="entry name" value="DNA_bind_recomb_sf"/>
</dbReference>
<dbReference type="InterPro" id="IPR006119">
    <property type="entry name" value="Resolv_N"/>
</dbReference>
<dbReference type="RefSeq" id="WP_112114659.1">
    <property type="nucleotide sequence ID" value="NZ_PRKZ01000001.1"/>
</dbReference>
<feature type="domain" description="Resolvase/invertase-type recombinase catalytic" evidence="2">
    <location>
        <begin position="18"/>
        <end position="171"/>
    </location>
</feature>
<dbReference type="InterPro" id="IPR025827">
    <property type="entry name" value="Zn_ribbon_recom_dom"/>
</dbReference>
<dbReference type="InterPro" id="IPR050639">
    <property type="entry name" value="SSR_resolvase"/>
</dbReference>
<proteinExistence type="predicted"/>
<dbReference type="InterPro" id="IPR036162">
    <property type="entry name" value="Resolvase-like_N_sf"/>
</dbReference>
<dbReference type="GO" id="GO:0000150">
    <property type="term" value="F:DNA strand exchange activity"/>
    <property type="evidence" value="ECO:0007669"/>
    <property type="project" value="InterPro"/>
</dbReference>
<dbReference type="PANTHER" id="PTHR30461:SF23">
    <property type="entry name" value="DNA RECOMBINASE-RELATED"/>
    <property type="match status" value="1"/>
</dbReference>
<dbReference type="GO" id="GO:0003677">
    <property type="term" value="F:DNA binding"/>
    <property type="evidence" value="ECO:0007669"/>
    <property type="project" value="InterPro"/>
</dbReference>
<name>A0A329TSY9_9FIRM</name>
<dbReference type="EMBL" id="PRKZ01000001">
    <property type="protein sequence ID" value="RAW52053.1"/>
    <property type="molecule type" value="Genomic_DNA"/>
</dbReference>
<dbReference type="Pfam" id="PF00239">
    <property type="entry name" value="Resolvase"/>
    <property type="match status" value="1"/>
</dbReference>
<comment type="caution">
    <text evidence="4">The sequence shown here is derived from an EMBL/GenBank/DDBJ whole genome shotgun (WGS) entry which is preliminary data.</text>
</comment>
<accession>A0A329TSY9</accession>
<keyword evidence="1" id="KW-0175">Coiled coil</keyword>
<organism evidence="4 5">
    <name type="scientific">Faecalibacterium prausnitzii</name>
    <dbReference type="NCBI Taxonomy" id="853"/>
    <lineage>
        <taxon>Bacteria</taxon>
        <taxon>Bacillati</taxon>
        <taxon>Bacillota</taxon>
        <taxon>Clostridia</taxon>
        <taxon>Eubacteriales</taxon>
        <taxon>Oscillospiraceae</taxon>
        <taxon>Faecalibacterium</taxon>
    </lineage>
</organism>
<dbReference type="InterPro" id="IPR011109">
    <property type="entry name" value="DNA_bind_recombinase_dom"/>
</dbReference>
<sequence length="555" mass="64730">MLYPDINSQKKTQQTRYRTALYLRLSREDGDKTESDSVANQRTLLEAYAADHPELCIVDEFVDDGYSGSNFERPAFQNLFRELEQGTINCVLVKDLSRFGRNYIEVGRYLERIFPVMRVRLIAVTDNYDSQSAWKASDSIMVPMRNLLNDAYCRDISVKIKSQLAVKRKRGDFVGSFAAYGYRKDPANHTKLIVDELAAETVQNIFRWKINGMSNQGIADRLNAGKVPSPATRKLQSGAKLSLHFCKSDEPPWSAKAVDRILHNEVYIGKLVQGKTRRLDYRSKKKMNVPMRDWVIVDNTHEAIIPAEQFELVQRILETETRRPNDAETVALFAGFLYCGDCGSRLVRRSASYKGKRYIYYQCSGSKQNKGSCTSHNLRDEKLYNVVRNALQMQIQIVMEEAEFVESIRQAQQEPYRVRRIERQIRQLTAEKAHTQGIKEKLYGDYTEEILTREDFLNYNELYSKRIEEYDRKITELEAERQNLQTAPNAYPFLDVYRKYRKLEEITRPMVVELIEKIEVYEGNRVEITFRFQDEIADLLEELHQKQMEQHEVSA</sequence>
<dbReference type="Pfam" id="PF14287">
    <property type="entry name" value="DUF4368"/>
    <property type="match status" value="1"/>
</dbReference>
<reference evidence="4 5" key="1">
    <citation type="submission" date="2018-02" db="EMBL/GenBank/DDBJ databases">
        <title>Complete genome sequencing of Faecalibacterium prausnitzii strains isolated from the human gut.</title>
        <authorList>
            <person name="Fitzgerald B.C."/>
            <person name="Shkoporov A.N."/>
            <person name="Ross P.R."/>
            <person name="Hill C."/>
        </authorList>
    </citation>
    <scope>NUCLEOTIDE SEQUENCE [LARGE SCALE GENOMIC DNA]</scope>
    <source>
        <strain evidence="4 5">APC942/8-14-2</strain>
    </source>
</reference>
<protein>
    <submittedName>
        <fullName evidence="4">Recombinase</fullName>
    </submittedName>
</protein>
<dbReference type="SUPFAM" id="SSF53041">
    <property type="entry name" value="Resolvase-like"/>
    <property type="match status" value="1"/>
</dbReference>
<dbReference type="Gene3D" id="3.40.50.1390">
    <property type="entry name" value="Resolvase, N-terminal catalytic domain"/>
    <property type="match status" value="1"/>
</dbReference>